<dbReference type="Proteomes" id="UP000185999">
    <property type="component" value="Unassembled WGS sequence"/>
</dbReference>
<dbReference type="AlphaFoldDB" id="A0A1N7K6Z6"/>
<proteinExistence type="predicted"/>
<evidence type="ECO:0000313" key="1">
    <source>
        <dbReference type="EMBL" id="SIS57349.1"/>
    </source>
</evidence>
<reference evidence="2" key="1">
    <citation type="submission" date="2017-01" db="EMBL/GenBank/DDBJ databases">
        <authorList>
            <person name="Varghese N."/>
            <person name="Submissions S."/>
        </authorList>
    </citation>
    <scope>NUCLEOTIDE SEQUENCE [LARGE SCALE GENOMIC DNA]</scope>
    <source>
        <strain evidence="2">DSM 22306</strain>
    </source>
</reference>
<accession>A0A1N7K6Z6</accession>
<dbReference type="EMBL" id="FTOE01000002">
    <property type="protein sequence ID" value="SIS57349.1"/>
    <property type="molecule type" value="Genomic_DNA"/>
</dbReference>
<evidence type="ECO:0008006" key="3">
    <source>
        <dbReference type="Google" id="ProtNLM"/>
    </source>
</evidence>
<dbReference type="Gene3D" id="3.40.190.10">
    <property type="entry name" value="Periplasmic binding protein-like II"/>
    <property type="match status" value="2"/>
</dbReference>
<dbReference type="STRING" id="619304.SAMN05421760_102229"/>
<sequence>MLYKFSIFLLAIINVEVANGDVAQNIGFNSKTKVLIITYNINNVLSSENDEFIYNGLVQKLISTAKQQDIEVTKIFYPTKRAIRIFISSGINVCIFPVSQKMLLIYEKKRKVLFVSRSVVSVDLNIISRKPIPIARSMEDLKGQNIGLLNQFSFVQTKLNTASSIYFYNREDQGIKMLASGRIDYLVGNGEDLVIGNGIVDGNSLYFDPKFKISKIEDFLICHEGVGSKIVVDLFSTIIGP</sequence>
<evidence type="ECO:0000313" key="2">
    <source>
        <dbReference type="Proteomes" id="UP000185999"/>
    </source>
</evidence>
<organism evidence="1 2">
    <name type="scientific">Neptunomonas antarctica</name>
    <dbReference type="NCBI Taxonomy" id="619304"/>
    <lineage>
        <taxon>Bacteria</taxon>
        <taxon>Pseudomonadati</taxon>
        <taxon>Pseudomonadota</taxon>
        <taxon>Gammaproteobacteria</taxon>
        <taxon>Oceanospirillales</taxon>
        <taxon>Oceanospirillaceae</taxon>
        <taxon>Neptunomonas</taxon>
    </lineage>
</organism>
<dbReference type="OrthoDB" id="6362810at2"/>
<dbReference type="SUPFAM" id="SSF53850">
    <property type="entry name" value="Periplasmic binding protein-like II"/>
    <property type="match status" value="1"/>
</dbReference>
<dbReference type="RefSeq" id="WP_054342337.1">
    <property type="nucleotide sequence ID" value="NZ_FTOE01000002.1"/>
</dbReference>
<keyword evidence="2" id="KW-1185">Reference proteome</keyword>
<protein>
    <recommendedName>
        <fullName evidence="3">ABC-type amino acid transport substrate-binding protein</fullName>
    </recommendedName>
</protein>
<name>A0A1N7K6Z6_9GAMM</name>
<gene>
    <name evidence="1" type="ORF">SAMN05421760_102229</name>
</gene>